<comment type="subcellular location">
    <subcellularLocation>
        <location evidence="11">Cytoplasm</location>
    </subcellularLocation>
</comment>
<gene>
    <name evidence="11" type="primary">aroK</name>
    <name evidence="12" type="ORF">F0Q45_24085</name>
</gene>
<dbReference type="InterPro" id="IPR023000">
    <property type="entry name" value="Shikimate_kinase_CS"/>
</dbReference>
<dbReference type="PANTHER" id="PTHR21087:SF16">
    <property type="entry name" value="SHIKIMATE KINASE 1, CHLOROPLASTIC"/>
    <property type="match status" value="1"/>
</dbReference>
<feature type="binding site" evidence="11">
    <location>
        <position position="117"/>
    </location>
    <ligand>
        <name>ATP</name>
        <dbReference type="ChEBI" id="CHEBI:30616"/>
    </ligand>
</feature>
<evidence type="ECO:0000313" key="13">
    <source>
        <dbReference type="Proteomes" id="UP000324701"/>
    </source>
</evidence>
<keyword evidence="8 11" id="KW-0067">ATP-binding</keyword>
<organism evidence="12 13">
    <name type="scientific">Mycobacterium simiae</name>
    <name type="common">Mycobacterium habana</name>
    <dbReference type="NCBI Taxonomy" id="1784"/>
    <lineage>
        <taxon>Bacteria</taxon>
        <taxon>Bacillati</taxon>
        <taxon>Actinomycetota</taxon>
        <taxon>Actinomycetes</taxon>
        <taxon>Mycobacteriales</taxon>
        <taxon>Mycobacteriaceae</taxon>
        <taxon>Mycobacterium</taxon>
        <taxon>Mycobacterium simiae complex</taxon>
    </lineage>
</organism>
<evidence type="ECO:0000256" key="7">
    <source>
        <dbReference type="ARBA" id="ARBA00022777"/>
    </source>
</evidence>
<dbReference type="PROSITE" id="PS01128">
    <property type="entry name" value="SHIKIMATE_KINASE"/>
    <property type="match status" value="1"/>
</dbReference>
<comment type="similarity">
    <text evidence="2 11">Belongs to the shikimate kinase family.</text>
</comment>
<dbReference type="PRINTS" id="PR01100">
    <property type="entry name" value="SHIKIMTKNASE"/>
</dbReference>
<accession>A0A5B1BEG9</accession>
<dbReference type="GO" id="GO:0000287">
    <property type="term" value="F:magnesium ion binding"/>
    <property type="evidence" value="ECO:0007669"/>
    <property type="project" value="UniProtKB-UniRule"/>
</dbReference>
<evidence type="ECO:0000256" key="6">
    <source>
        <dbReference type="ARBA" id="ARBA00022741"/>
    </source>
</evidence>
<dbReference type="Pfam" id="PF01202">
    <property type="entry name" value="SKI"/>
    <property type="match status" value="1"/>
</dbReference>
<evidence type="ECO:0000256" key="9">
    <source>
        <dbReference type="ARBA" id="ARBA00023141"/>
    </source>
</evidence>
<evidence type="ECO:0000256" key="10">
    <source>
        <dbReference type="ARBA" id="ARBA00048567"/>
    </source>
</evidence>
<comment type="cofactor">
    <cofactor evidence="11">
        <name>Mg(2+)</name>
        <dbReference type="ChEBI" id="CHEBI:18420"/>
    </cofactor>
    <text evidence="11">Binds 1 Mg(2+) ion per subunit.</text>
</comment>
<comment type="function">
    <text evidence="11">Catalyzes the specific phosphorylation of the 3-hydroxyl group of shikimic acid using ATP as a cosubstrate.</text>
</comment>
<dbReference type="OrthoDB" id="9800332at2"/>
<evidence type="ECO:0000256" key="3">
    <source>
        <dbReference type="ARBA" id="ARBA00012154"/>
    </source>
</evidence>
<comment type="pathway">
    <text evidence="1 11">Metabolic intermediate biosynthesis; chorismate biosynthesis; chorismate from D-erythrose 4-phosphate and phosphoenolpyruvate: step 5/7.</text>
</comment>
<dbReference type="GO" id="GO:0005829">
    <property type="term" value="C:cytosol"/>
    <property type="evidence" value="ECO:0007669"/>
    <property type="project" value="TreeGrafter"/>
</dbReference>
<feature type="binding site" evidence="11">
    <location>
        <position position="136"/>
    </location>
    <ligand>
        <name>substrate</name>
    </ligand>
</feature>
<keyword evidence="9 11" id="KW-0057">Aromatic amino acid biosynthesis</keyword>
<keyword evidence="13" id="KW-1185">Reference proteome</keyword>
<evidence type="ECO:0000256" key="8">
    <source>
        <dbReference type="ARBA" id="ARBA00022840"/>
    </source>
</evidence>
<dbReference type="CDD" id="cd00464">
    <property type="entry name" value="SK"/>
    <property type="match status" value="1"/>
</dbReference>
<feature type="binding site" evidence="11">
    <location>
        <position position="16"/>
    </location>
    <ligand>
        <name>Mg(2+)</name>
        <dbReference type="ChEBI" id="CHEBI:18420"/>
    </ligand>
</feature>
<feature type="binding site" evidence="11">
    <location>
        <begin position="12"/>
        <end position="17"/>
    </location>
    <ligand>
        <name>ATP</name>
        <dbReference type="ChEBI" id="CHEBI:30616"/>
    </ligand>
</feature>
<comment type="catalytic activity">
    <reaction evidence="10 11">
        <text>shikimate + ATP = 3-phosphoshikimate + ADP + H(+)</text>
        <dbReference type="Rhea" id="RHEA:13121"/>
        <dbReference type="ChEBI" id="CHEBI:15378"/>
        <dbReference type="ChEBI" id="CHEBI:30616"/>
        <dbReference type="ChEBI" id="CHEBI:36208"/>
        <dbReference type="ChEBI" id="CHEBI:145989"/>
        <dbReference type="ChEBI" id="CHEBI:456216"/>
        <dbReference type="EC" id="2.7.1.71"/>
    </reaction>
</comment>
<feature type="binding site" evidence="11">
    <location>
        <position position="34"/>
    </location>
    <ligand>
        <name>substrate</name>
    </ligand>
</feature>
<dbReference type="InterPro" id="IPR000623">
    <property type="entry name" value="Shikimate_kinase/TSH1"/>
</dbReference>
<dbReference type="GO" id="GO:0009073">
    <property type="term" value="P:aromatic amino acid family biosynthetic process"/>
    <property type="evidence" value="ECO:0007669"/>
    <property type="project" value="UniProtKB-KW"/>
</dbReference>
<feature type="binding site" evidence="11">
    <location>
        <position position="58"/>
    </location>
    <ligand>
        <name>substrate</name>
    </ligand>
</feature>
<dbReference type="AlphaFoldDB" id="A0A5B1BEG9"/>
<evidence type="ECO:0000256" key="11">
    <source>
        <dbReference type="HAMAP-Rule" id="MF_00109"/>
    </source>
</evidence>
<keyword evidence="11" id="KW-0479">Metal-binding</keyword>
<dbReference type="InterPro" id="IPR031322">
    <property type="entry name" value="Shikimate/glucono_kinase"/>
</dbReference>
<dbReference type="EC" id="2.7.1.71" evidence="3 11"/>
<protein>
    <recommendedName>
        <fullName evidence="3 11">Shikimate kinase</fullName>
        <shortName evidence="11">SK</shortName>
        <ecNumber evidence="3 11">2.7.1.71</ecNumber>
    </recommendedName>
</protein>
<dbReference type="EMBL" id="VTZN01000252">
    <property type="protein sequence ID" value="KAA1245529.1"/>
    <property type="molecule type" value="Genomic_DNA"/>
</dbReference>
<evidence type="ECO:0000256" key="5">
    <source>
        <dbReference type="ARBA" id="ARBA00022679"/>
    </source>
</evidence>
<reference evidence="12 13" key="1">
    <citation type="submission" date="2019-09" db="EMBL/GenBank/DDBJ databases">
        <title>Report of infection by Mycobacterium simiae a patient suffering from pulmonary tuberculosis.</title>
        <authorList>
            <person name="Mohanty P.S."/>
            <person name="Bansal A.K."/>
            <person name="Singh H."/>
            <person name="Sharma S."/>
            <person name="Patil S.A."/>
            <person name="Upadhaya P."/>
            <person name="Singh P.K."/>
            <person name="Kumar D."/>
            <person name="Kumar S."/>
            <person name="Singh R.K."/>
            <person name="Chaudhary B."/>
        </authorList>
    </citation>
    <scope>NUCLEOTIDE SEQUENCE [LARGE SCALE GENOMIC DNA]</scope>
    <source>
        <strain evidence="12 13">JAL-560-SIM</strain>
    </source>
</reference>
<keyword evidence="5 11" id="KW-0808">Transferase</keyword>
<dbReference type="PANTHER" id="PTHR21087">
    <property type="entry name" value="SHIKIMATE KINASE"/>
    <property type="match status" value="1"/>
</dbReference>
<keyword evidence="4 11" id="KW-0028">Amino-acid biosynthesis</keyword>
<dbReference type="HAMAP" id="MF_00109">
    <property type="entry name" value="Shikimate_kinase"/>
    <property type="match status" value="1"/>
</dbReference>
<keyword evidence="6 11" id="KW-0547">Nucleotide-binding</keyword>
<dbReference type="UniPathway" id="UPA00053">
    <property type="reaction ID" value="UER00088"/>
</dbReference>
<dbReference type="Proteomes" id="UP000324701">
    <property type="component" value="Unassembled WGS sequence"/>
</dbReference>
<proteinExistence type="inferred from homology"/>
<dbReference type="GO" id="GO:0008652">
    <property type="term" value="P:amino acid biosynthetic process"/>
    <property type="evidence" value="ECO:0007669"/>
    <property type="project" value="UniProtKB-KW"/>
</dbReference>
<keyword evidence="11" id="KW-0460">Magnesium</keyword>
<dbReference type="GO" id="GO:0009423">
    <property type="term" value="P:chorismate biosynthetic process"/>
    <property type="evidence" value="ECO:0007669"/>
    <property type="project" value="UniProtKB-UniRule"/>
</dbReference>
<keyword evidence="7 11" id="KW-0418">Kinase</keyword>
<evidence type="ECO:0000256" key="2">
    <source>
        <dbReference type="ARBA" id="ARBA00006997"/>
    </source>
</evidence>
<evidence type="ECO:0000256" key="1">
    <source>
        <dbReference type="ARBA" id="ARBA00004842"/>
    </source>
</evidence>
<evidence type="ECO:0000313" key="12">
    <source>
        <dbReference type="EMBL" id="KAA1245529.1"/>
    </source>
</evidence>
<feature type="binding site" evidence="11">
    <location>
        <position position="153"/>
    </location>
    <ligand>
        <name>ATP</name>
        <dbReference type="ChEBI" id="CHEBI:30616"/>
    </ligand>
</feature>
<dbReference type="GO" id="GO:0005524">
    <property type="term" value="F:ATP binding"/>
    <property type="evidence" value="ECO:0007669"/>
    <property type="project" value="UniProtKB-UniRule"/>
</dbReference>
<feature type="binding site" evidence="11">
    <location>
        <position position="80"/>
    </location>
    <ligand>
        <name>substrate</name>
    </ligand>
</feature>
<comment type="subunit">
    <text evidence="11">Monomer.</text>
</comment>
<comment type="caution">
    <text evidence="12">The sequence shown here is derived from an EMBL/GenBank/DDBJ whole genome shotgun (WGS) entry which is preliminary data.</text>
</comment>
<dbReference type="GO" id="GO:0004765">
    <property type="term" value="F:shikimate kinase activity"/>
    <property type="evidence" value="ECO:0007669"/>
    <property type="project" value="UniProtKB-UniRule"/>
</dbReference>
<dbReference type="Gene3D" id="3.40.50.300">
    <property type="entry name" value="P-loop containing nucleotide triphosphate hydrolases"/>
    <property type="match status" value="1"/>
</dbReference>
<dbReference type="InterPro" id="IPR027417">
    <property type="entry name" value="P-loop_NTPase"/>
</dbReference>
<dbReference type="SUPFAM" id="SSF52540">
    <property type="entry name" value="P-loop containing nucleoside triphosphate hydrolases"/>
    <property type="match status" value="1"/>
</dbReference>
<evidence type="ECO:0000256" key="4">
    <source>
        <dbReference type="ARBA" id="ARBA00022605"/>
    </source>
</evidence>
<name>A0A5B1BEG9_MYCSI</name>
<dbReference type="RefSeq" id="WP_149656292.1">
    <property type="nucleotide sequence ID" value="NZ_VTZN01000252.1"/>
</dbReference>
<sequence length="182" mass="19106">MAPKAVLVGLPGSGKSSIGRRLAKALGVSLLDTDAAIEQQTGRSIADIFATDGETEFRRIEEQVVRTALADHDGVLSLGGGAVTSPGVCAALAGHTVVYLEINAAEGVRRTGGNSVRPLLAGPDRAEKFRALMAKRIPLYRRVATIRVDTNRRNPGAVVRYIMSRLENTSPAVTPTTSGGTT</sequence>
<keyword evidence="11" id="KW-0963">Cytoplasm</keyword>